<feature type="compositionally biased region" description="Polar residues" evidence="1">
    <location>
        <begin position="167"/>
        <end position="188"/>
    </location>
</feature>
<dbReference type="AlphaFoldDB" id="A0AAV5M0K2"/>
<evidence type="ECO:0000259" key="3">
    <source>
        <dbReference type="Pfam" id="PF14368"/>
    </source>
</evidence>
<feature type="signal peptide" evidence="2">
    <location>
        <begin position="1"/>
        <end position="21"/>
    </location>
</feature>
<keyword evidence="5" id="KW-1185">Reference proteome</keyword>
<dbReference type="InterPro" id="IPR016140">
    <property type="entry name" value="Bifunc_inhib/LTP/seed_store"/>
</dbReference>
<feature type="region of interest" description="Disordered" evidence="1">
    <location>
        <begin position="106"/>
        <end position="188"/>
    </location>
</feature>
<organism evidence="4 5">
    <name type="scientific">Rubroshorea leprosula</name>
    <dbReference type="NCBI Taxonomy" id="152421"/>
    <lineage>
        <taxon>Eukaryota</taxon>
        <taxon>Viridiplantae</taxon>
        <taxon>Streptophyta</taxon>
        <taxon>Embryophyta</taxon>
        <taxon>Tracheophyta</taxon>
        <taxon>Spermatophyta</taxon>
        <taxon>Magnoliopsida</taxon>
        <taxon>eudicotyledons</taxon>
        <taxon>Gunneridae</taxon>
        <taxon>Pentapetalae</taxon>
        <taxon>rosids</taxon>
        <taxon>malvids</taxon>
        <taxon>Malvales</taxon>
        <taxon>Dipterocarpaceae</taxon>
        <taxon>Rubroshorea</taxon>
    </lineage>
</organism>
<evidence type="ECO:0000313" key="5">
    <source>
        <dbReference type="Proteomes" id="UP001054252"/>
    </source>
</evidence>
<dbReference type="Gene3D" id="1.10.110.10">
    <property type="entry name" value="Plant lipid-transfer and hydrophobic proteins"/>
    <property type="match status" value="1"/>
</dbReference>
<evidence type="ECO:0000256" key="2">
    <source>
        <dbReference type="SAM" id="SignalP"/>
    </source>
</evidence>
<protein>
    <recommendedName>
        <fullName evidence="3">Bifunctional inhibitor/plant lipid transfer protein/seed storage helical domain-containing protein</fullName>
    </recommendedName>
</protein>
<dbReference type="PANTHER" id="PTHR35747">
    <property type="entry name" value="BIFUNCTIONAL INHIBITOR/LIPID-TRANSFER PROTEIN/SEED STORAGE 2S ALBUMIN SUPERFAMILY PROTEIN"/>
    <property type="match status" value="1"/>
</dbReference>
<dbReference type="CDD" id="cd00010">
    <property type="entry name" value="AAI_LTSS"/>
    <property type="match status" value="1"/>
</dbReference>
<dbReference type="SUPFAM" id="SSF47699">
    <property type="entry name" value="Bifunctional inhibitor/lipid-transfer protein/seed storage 2S albumin"/>
    <property type="match status" value="1"/>
</dbReference>
<accession>A0AAV5M0K2</accession>
<sequence length="243" mass="25661">MTLSTAFIALLVSILLATVAAPPPPHPDCVAELVAFSPCLPYVSASPNNFMATVPLQCCDAISSAFNSTGDYCFFFLLRQPVIFGFPLNVSRVLSLSPVCSVRTGYSPEPTSHSGAQELSPLPGSTNAETSKPSDSRAQELSPLPGSTNPETSKPSDTRAQELSPVSGITNPETSKPSDSLADNASSPVSITIPNPFISLPNHTERPPTPLISSGNVSFATTQIKSCAWYAPAVLILLRYIHM</sequence>
<evidence type="ECO:0000256" key="1">
    <source>
        <dbReference type="SAM" id="MobiDB-lite"/>
    </source>
</evidence>
<keyword evidence="2" id="KW-0732">Signal</keyword>
<dbReference type="Pfam" id="PF14368">
    <property type="entry name" value="LTP_2"/>
    <property type="match status" value="1"/>
</dbReference>
<proteinExistence type="predicted"/>
<dbReference type="EMBL" id="BPVZ01000158">
    <property type="protein sequence ID" value="GKV42431.1"/>
    <property type="molecule type" value="Genomic_DNA"/>
</dbReference>
<feature type="domain" description="Bifunctional inhibitor/plant lipid transfer protein/seed storage helical" evidence="3">
    <location>
        <begin position="16"/>
        <end position="105"/>
    </location>
</feature>
<feature type="compositionally biased region" description="Polar residues" evidence="1">
    <location>
        <begin position="109"/>
        <end position="131"/>
    </location>
</feature>
<dbReference type="Proteomes" id="UP001054252">
    <property type="component" value="Unassembled WGS sequence"/>
</dbReference>
<dbReference type="InterPro" id="IPR036312">
    <property type="entry name" value="Bifun_inhib/LTP/seed_sf"/>
</dbReference>
<reference evidence="4 5" key="1">
    <citation type="journal article" date="2021" name="Commun. Biol.">
        <title>The genome of Shorea leprosula (Dipterocarpaceae) highlights the ecological relevance of drought in aseasonal tropical rainforests.</title>
        <authorList>
            <person name="Ng K.K.S."/>
            <person name="Kobayashi M.J."/>
            <person name="Fawcett J.A."/>
            <person name="Hatakeyama M."/>
            <person name="Paape T."/>
            <person name="Ng C.H."/>
            <person name="Ang C.C."/>
            <person name="Tnah L.H."/>
            <person name="Lee C.T."/>
            <person name="Nishiyama T."/>
            <person name="Sese J."/>
            <person name="O'Brien M.J."/>
            <person name="Copetti D."/>
            <person name="Mohd Noor M.I."/>
            <person name="Ong R.C."/>
            <person name="Putra M."/>
            <person name="Sireger I.Z."/>
            <person name="Indrioko S."/>
            <person name="Kosugi Y."/>
            <person name="Izuno A."/>
            <person name="Isagi Y."/>
            <person name="Lee S.L."/>
            <person name="Shimizu K.K."/>
        </authorList>
    </citation>
    <scope>NUCLEOTIDE SEQUENCE [LARGE SCALE GENOMIC DNA]</scope>
    <source>
        <strain evidence="4">214</strain>
    </source>
</reference>
<name>A0AAV5M0K2_9ROSI</name>
<dbReference type="InterPro" id="IPR053353">
    <property type="entry name" value="Plant_LTP_GPI-anchored"/>
</dbReference>
<evidence type="ECO:0000313" key="4">
    <source>
        <dbReference type="EMBL" id="GKV42431.1"/>
    </source>
</evidence>
<gene>
    <name evidence="4" type="ORF">SLEP1_g49838</name>
</gene>
<feature type="chain" id="PRO_5043618856" description="Bifunctional inhibitor/plant lipid transfer protein/seed storage helical domain-containing protein" evidence="2">
    <location>
        <begin position="22"/>
        <end position="243"/>
    </location>
</feature>
<comment type="caution">
    <text evidence="4">The sequence shown here is derived from an EMBL/GenBank/DDBJ whole genome shotgun (WGS) entry which is preliminary data.</text>
</comment>
<dbReference type="PANTHER" id="PTHR35747:SF2">
    <property type="entry name" value="NON-SPECIFIC LIPID TRANSFER PROTEIN GPI-ANCHORED 25"/>
    <property type="match status" value="1"/>
</dbReference>